<dbReference type="EMBL" id="HG739233">
    <property type="protein sequence ID" value="CDP17241.1"/>
    <property type="molecule type" value="Genomic_DNA"/>
</dbReference>
<dbReference type="Proteomes" id="UP000295252">
    <property type="component" value="Chromosome II"/>
</dbReference>
<accession>A0A068V9E7</accession>
<dbReference type="AlphaFoldDB" id="A0A068V9E7"/>
<dbReference type="PhylomeDB" id="A0A068V9E7"/>
<dbReference type="Gramene" id="CDP17241">
    <property type="protein sequence ID" value="CDP17241"/>
    <property type="gene ID" value="GSCOC_T00013650001"/>
</dbReference>
<proteinExistence type="predicted"/>
<evidence type="ECO:0000313" key="2">
    <source>
        <dbReference type="Proteomes" id="UP000295252"/>
    </source>
</evidence>
<name>A0A068V9E7_COFCA</name>
<keyword evidence="2" id="KW-1185">Reference proteome</keyword>
<reference evidence="2" key="1">
    <citation type="journal article" date="2014" name="Science">
        <title>The coffee genome provides insight into the convergent evolution of caffeine biosynthesis.</title>
        <authorList>
            <person name="Denoeud F."/>
            <person name="Carretero-Paulet L."/>
            <person name="Dereeper A."/>
            <person name="Droc G."/>
            <person name="Guyot R."/>
            <person name="Pietrella M."/>
            <person name="Zheng C."/>
            <person name="Alberti A."/>
            <person name="Anthony F."/>
            <person name="Aprea G."/>
            <person name="Aury J.M."/>
            <person name="Bento P."/>
            <person name="Bernard M."/>
            <person name="Bocs S."/>
            <person name="Campa C."/>
            <person name="Cenci A."/>
            <person name="Combes M.C."/>
            <person name="Crouzillat D."/>
            <person name="Da Silva C."/>
            <person name="Daddiego L."/>
            <person name="De Bellis F."/>
            <person name="Dussert S."/>
            <person name="Garsmeur O."/>
            <person name="Gayraud T."/>
            <person name="Guignon V."/>
            <person name="Jahn K."/>
            <person name="Jamilloux V."/>
            <person name="Joet T."/>
            <person name="Labadie K."/>
            <person name="Lan T."/>
            <person name="Leclercq J."/>
            <person name="Lepelley M."/>
            <person name="Leroy T."/>
            <person name="Li L.T."/>
            <person name="Librado P."/>
            <person name="Lopez L."/>
            <person name="Munoz A."/>
            <person name="Noel B."/>
            <person name="Pallavicini A."/>
            <person name="Perrotta G."/>
            <person name="Poncet V."/>
            <person name="Pot D."/>
            <person name="Priyono X."/>
            <person name="Rigoreau M."/>
            <person name="Rouard M."/>
            <person name="Rozas J."/>
            <person name="Tranchant-Dubreuil C."/>
            <person name="VanBuren R."/>
            <person name="Zhang Q."/>
            <person name="Andrade A.C."/>
            <person name="Argout X."/>
            <person name="Bertrand B."/>
            <person name="de Kochko A."/>
            <person name="Graziosi G."/>
            <person name="Henry R.J."/>
            <person name="Jayarama X."/>
            <person name="Ming R."/>
            <person name="Nagai C."/>
            <person name="Rounsley S."/>
            <person name="Sankoff D."/>
            <person name="Giuliano G."/>
            <person name="Albert V.A."/>
            <person name="Wincker P."/>
            <person name="Lashermes P."/>
        </authorList>
    </citation>
    <scope>NUCLEOTIDE SEQUENCE [LARGE SCALE GENOMIC DNA]</scope>
    <source>
        <strain evidence="2">cv. DH200-94</strain>
    </source>
</reference>
<protein>
    <submittedName>
        <fullName evidence="1">Uncharacterized protein</fullName>
    </submittedName>
</protein>
<sequence>MLSRSYTNLLDLASGNIPVMGREKERRRFPRVMTVPGSICELDDDQAHSVSSDNPSSILFLSSV</sequence>
<evidence type="ECO:0000313" key="1">
    <source>
        <dbReference type="EMBL" id="CDP17241.1"/>
    </source>
</evidence>
<organism evidence="1 2">
    <name type="scientific">Coffea canephora</name>
    <name type="common">Robusta coffee</name>
    <dbReference type="NCBI Taxonomy" id="49390"/>
    <lineage>
        <taxon>Eukaryota</taxon>
        <taxon>Viridiplantae</taxon>
        <taxon>Streptophyta</taxon>
        <taxon>Embryophyta</taxon>
        <taxon>Tracheophyta</taxon>
        <taxon>Spermatophyta</taxon>
        <taxon>Magnoliopsida</taxon>
        <taxon>eudicotyledons</taxon>
        <taxon>Gunneridae</taxon>
        <taxon>Pentapetalae</taxon>
        <taxon>asterids</taxon>
        <taxon>lamiids</taxon>
        <taxon>Gentianales</taxon>
        <taxon>Rubiaceae</taxon>
        <taxon>Ixoroideae</taxon>
        <taxon>Gardenieae complex</taxon>
        <taxon>Bertiereae - Coffeeae clade</taxon>
        <taxon>Coffeeae</taxon>
        <taxon>Coffea</taxon>
    </lineage>
</organism>
<dbReference type="STRING" id="49390.A0A068V9E7"/>
<dbReference type="InParanoid" id="A0A068V9E7"/>
<gene>
    <name evidence="1" type="ORF">GSCOC_T00013650001</name>
</gene>
<dbReference type="OrthoDB" id="1741166at2759"/>